<dbReference type="EMBL" id="CP060636">
    <property type="protein sequence ID" value="QNM11579.1"/>
    <property type="molecule type" value="Genomic_DNA"/>
</dbReference>
<keyword evidence="1" id="KW-0378">Hydrolase</keyword>
<dbReference type="RefSeq" id="WP_158552157.1">
    <property type="nucleotide sequence ID" value="NZ_CP060636.1"/>
</dbReference>
<dbReference type="GO" id="GO:0016791">
    <property type="term" value="F:phosphatase activity"/>
    <property type="evidence" value="ECO:0007669"/>
    <property type="project" value="UniProtKB-ARBA"/>
</dbReference>
<dbReference type="InterPro" id="IPR006379">
    <property type="entry name" value="HAD-SF_hydro_IIB"/>
</dbReference>
<dbReference type="GO" id="GO:0005829">
    <property type="term" value="C:cytosol"/>
    <property type="evidence" value="ECO:0007669"/>
    <property type="project" value="TreeGrafter"/>
</dbReference>
<dbReference type="Proteomes" id="UP000515856">
    <property type="component" value="Chromosome"/>
</dbReference>
<sequence length="283" mass="31758">MIKLVACDLDGTLLDGTHSIPKENAEAIKQLQEKGITFMSATGRTYDSVVSIFEPHGITCNHLLVNGAMIADEKGNVLFENPMKLENVRVVMEIMQGQDLCYNMYTKEGTCTPDIEKAKREFIEHMKQHGLEETEIIDVMERNAFCKYEREIKDIDAYLSEKPVIYKMETFGGNVEVARKVKKQLSEHKELALSDSISENIEITEVSAQKGTTLMQYIKRIGIKPEEVVVIGDSMNDLSMMQLFPHSIAVGNATQAIKDAASYVTKTNDEYAVAYIIETICKA</sequence>
<dbReference type="AlphaFoldDB" id="A0A7G9GL97"/>
<dbReference type="SFLD" id="SFLDS00003">
    <property type="entry name" value="Haloacid_Dehalogenase"/>
    <property type="match status" value="1"/>
</dbReference>
<organism evidence="1 2">
    <name type="scientific">[Eubacterium] hominis</name>
    <dbReference type="NCBI Taxonomy" id="2764325"/>
    <lineage>
        <taxon>Bacteria</taxon>
        <taxon>Bacillati</taxon>
        <taxon>Bacillota</taxon>
        <taxon>Erysipelotrichia</taxon>
        <taxon>Erysipelotrichales</taxon>
        <taxon>Erysipelotrichaceae</taxon>
        <taxon>Amedibacillus</taxon>
    </lineage>
</organism>
<dbReference type="SUPFAM" id="SSF56784">
    <property type="entry name" value="HAD-like"/>
    <property type="match status" value="1"/>
</dbReference>
<dbReference type="PANTHER" id="PTHR10000:SF55">
    <property type="entry name" value="5-AMINO-6-(5-PHOSPHO-D-RIBITYLAMINO)URACIL PHOSPHATASE YCSE"/>
    <property type="match status" value="1"/>
</dbReference>
<dbReference type="PANTHER" id="PTHR10000">
    <property type="entry name" value="PHOSPHOSERINE PHOSPHATASE"/>
    <property type="match status" value="1"/>
</dbReference>
<dbReference type="SFLD" id="SFLDG01140">
    <property type="entry name" value="C2.B:_Phosphomannomutase_and_P"/>
    <property type="match status" value="1"/>
</dbReference>
<protein>
    <submittedName>
        <fullName evidence="1">HAD family hydrolase</fullName>
    </submittedName>
</protein>
<dbReference type="InterPro" id="IPR023214">
    <property type="entry name" value="HAD_sf"/>
</dbReference>
<name>A0A7G9GL97_9FIRM</name>
<dbReference type="Pfam" id="PF08282">
    <property type="entry name" value="Hydrolase_3"/>
    <property type="match status" value="1"/>
</dbReference>
<dbReference type="InterPro" id="IPR036412">
    <property type="entry name" value="HAD-like_sf"/>
</dbReference>
<gene>
    <name evidence="1" type="ORF">H9Q80_15200</name>
</gene>
<dbReference type="NCBIfam" id="TIGR01484">
    <property type="entry name" value="HAD-SF-IIB"/>
    <property type="match status" value="1"/>
</dbReference>
<accession>A0A7G9GL97</accession>
<dbReference type="GO" id="GO:0000287">
    <property type="term" value="F:magnesium ion binding"/>
    <property type="evidence" value="ECO:0007669"/>
    <property type="project" value="TreeGrafter"/>
</dbReference>
<evidence type="ECO:0000313" key="1">
    <source>
        <dbReference type="EMBL" id="QNM11579.1"/>
    </source>
</evidence>
<evidence type="ECO:0000313" key="2">
    <source>
        <dbReference type="Proteomes" id="UP000515856"/>
    </source>
</evidence>
<reference evidence="1 2" key="1">
    <citation type="submission" date="2020-08" db="EMBL/GenBank/DDBJ databases">
        <authorList>
            <person name="Liu C."/>
            <person name="Sun Q."/>
        </authorList>
    </citation>
    <scope>NUCLEOTIDE SEQUENCE [LARGE SCALE GENOMIC DNA]</scope>
    <source>
        <strain evidence="1 2">NSJ-61</strain>
    </source>
</reference>
<dbReference type="Gene3D" id="3.40.50.1000">
    <property type="entry name" value="HAD superfamily/HAD-like"/>
    <property type="match status" value="1"/>
</dbReference>
<dbReference type="NCBIfam" id="TIGR00099">
    <property type="entry name" value="Cof-subfamily"/>
    <property type="match status" value="1"/>
</dbReference>
<dbReference type="Gene3D" id="3.30.1240.10">
    <property type="match status" value="1"/>
</dbReference>
<keyword evidence="2" id="KW-1185">Reference proteome</keyword>
<dbReference type="InterPro" id="IPR000150">
    <property type="entry name" value="Cof"/>
</dbReference>
<proteinExistence type="predicted"/>
<dbReference type="KEGG" id="ehn:H9Q80_15200"/>